<dbReference type="EMBL" id="PGCK01000004">
    <property type="protein sequence ID" value="MCD1294580.1"/>
    <property type="molecule type" value="Genomic_DNA"/>
</dbReference>
<evidence type="ECO:0000256" key="4">
    <source>
        <dbReference type="HAMAP-Rule" id="MF_00511"/>
    </source>
</evidence>
<protein>
    <recommendedName>
        <fullName evidence="4">Small ribosomal subunit protein eS17</fullName>
    </recommendedName>
</protein>
<keyword evidence="3 4" id="KW-0687">Ribonucleoprotein</keyword>
<dbReference type="HAMAP" id="MF_00511">
    <property type="entry name" value="Ribosomal_eS17"/>
    <property type="match status" value="1"/>
</dbReference>
<organism evidence="5 6">
    <name type="scientific">Methanooceanicella nereidis</name>
    <dbReference type="NCBI Taxonomy" id="2052831"/>
    <lineage>
        <taxon>Archaea</taxon>
        <taxon>Methanobacteriati</taxon>
        <taxon>Methanobacteriota</taxon>
        <taxon>Stenosarchaea group</taxon>
        <taxon>Methanomicrobia</taxon>
        <taxon>Methanocellales</taxon>
        <taxon>Methanocellaceae</taxon>
        <taxon>Methanooceanicella</taxon>
    </lineage>
</organism>
<evidence type="ECO:0000256" key="2">
    <source>
        <dbReference type="ARBA" id="ARBA00022980"/>
    </source>
</evidence>
<dbReference type="GO" id="GO:0003735">
    <property type="term" value="F:structural constituent of ribosome"/>
    <property type="evidence" value="ECO:0007669"/>
    <property type="project" value="InterPro"/>
</dbReference>
<proteinExistence type="inferred from homology"/>
<dbReference type="GO" id="GO:0006412">
    <property type="term" value="P:translation"/>
    <property type="evidence" value="ECO:0007669"/>
    <property type="project" value="UniProtKB-UniRule"/>
</dbReference>
<evidence type="ECO:0000256" key="3">
    <source>
        <dbReference type="ARBA" id="ARBA00023274"/>
    </source>
</evidence>
<comment type="similarity">
    <text evidence="1 4">Belongs to the eukaryotic ribosomal protein eS17 family.</text>
</comment>
<evidence type="ECO:0000313" key="5">
    <source>
        <dbReference type="EMBL" id="MCD1294580.1"/>
    </source>
</evidence>
<accession>A0AAP2REH6</accession>
<dbReference type="RefSeq" id="WP_230741412.1">
    <property type="nucleotide sequence ID" value="NZ_PGCK01000004.1"/>
</dbReference>
<dbReference type="Proteomes" id="UP001320159">
    <property type="component" value="Unassembled WGS sequence"/>
</dbReference>
<name>A0AAP2REH6_9EURY</name>
<dbReference type="GO" id="GO:1990904">
    <property type="term" value="C:ribonucleoprotein complex"/>
    <property type="evidence" value="ECO:0007669"/>
    <property type="project" value="UniProtKB-KW"/>
</dbReference>
<keyword evidence="6" id="KW-1185">Reference proteome</keyword>
<dbReference type="SUPFAM" id="SSF116820">
    <property type="entry name" value="Rps17e-like"/>
    <property type="match status" value="1"/>
</dbReference>
<dbReference type="InterPro" id="IPR001210">
    <property type="entry name" value="Ribosomal_eS17"/>
</dbReference>
<comment type="caution">
    <text evidence="5">The sequence shown here is derived from an EMBL/GenBank/DDBJ whole genome shotgun (WGS) entry which is preliminary data.</text>
</comment>
<dbReference type="GO" id="GO:0005840">
    <property type="term" value="C:ribosome"/>
    <property type="evidence" value="ECO:0007669"/>
    <property type="project" value="UniProtKB-KW"/>
</dbReference>
<sequence length="65" mass="7542">MGSIRQTYIKSTVDALLRQYPNEFSSDFNANKEKIEKLSSAQTKEMRNRLAGYVTRKLSTKGRKR</sequence>
<evidence type="ECO:0000256" key="1">
    <source>
        <dbReference type="ARBA" id="ARBA00010444"/>
    </source>
</evidence>
<evidence type="ECO:0000313" key="6">
    <source>
        <dbReference type="Proteomes" id="UP001320159"/>
    </source>
</evidence>
<dbReference type="AlphaFoldDB" id="A0AAP2REH6"/>
<gene>
    <name evidence="4" type="primary">rps17e</name>
    <name evidence="5" type="ORF">CUJ83_06135</name>
</gene>
<dbReference type="InterPro" id="IPR036401">
    <property type="entry name" value="Ribosomal_eS17_sf"/>
</dbReference>
<keyword evidence="2 4" id="KW-0689">Ribosomal protein</keyword>
<dbReference type="Pfam" id="PF00833">
    <property type="entry name" value="Ribosomal_S17e"/>
    <property type="match status" value="1"/>
</dbReference>
<reference evidence="5 6" key="1">
    <citation type="submission" date="2017-11" db="EMBL/GenBank/DDBJ databases">
        <title>Isolation and Characterization of Family Methanocellaceae Species from Potential Methane Hydrate Area Offshore Southwestern Taiwan.</title>
        <authorList>
            <person name="Zhang W.-L."/>
            <person name="Chen W.-C."/>
            <person name="Lai M.-C."/>
            <person name="Chen S.-C."/>
        </authorList>
    </citation>
    <scope>NUCLEOTIDE SEQUENCE [LARGE SCALE GENOMIC DNA]</scope>
    <source>
        <strain evidence="5 6">CWC-04</strain>
    </source>
</reference>
<dbReference type="Gene3D" id="1.10.60.20">
    <property type="entry name" value="Ribosomal protein S17e-like"/>
    <property type="match status" value="1"/>
</dbReference>
<dbReference type="NCBIfam" id="NF002242">
    <property type="entry name" value="PRK01151.1"/>
    <property type="match status" value="1"/>
</dbReference>